<keyword evidence="1" id="KW-0732">Signal</keyword>
<proteinExistence type="predicted"/>
<evidence type="ECO:0000313" key="3">
    <source>
        <dbReference type="Proteomes" id="UP001597357"/>
    </source>
</evidence>
<feature type="chain" id="PRO_5046833999" description="Periplasmic heavy metal sensor" evidence="1">
    <location>
        <begin position="25"/>
        <end position="117"/>
    </location>
</feature>
<dbReference type="Proteomes" id="UP001597357">
    <property type="component" value="Unassembled WGS sequence"/>
</dbReference>
<organism evidence="2 3">
    <name type="scientific">Mesonia sediminis</name>
    <dbReference type="NCBI Taxonomy" id="1703946"/>
    <lineage>
        <taxon>Bacteria</taxon>
        <taxon>Pseudomonadati</taxon>
        <taxon>Bacteroidota</taxon>
        <taxon>Flavobacteriia</taxon>
        <taxon>Flavobacteriales</taxon>
        <taxon>Flavobacteriaceae</taxon>
        <taxon>Mesonia</taxon>
    </lineage>
</organism>
<evidence type="ECO:0000256" key="1">
    <source>
        <dbReference type="SAM" id="SignalP"/>
    </source>
</evidence>
<dbReference type="EMBL" id="JBHULZ010000023">
    <property type="protein sequence ID" value="MFD2697052.1"/>
    <property type="molecule type" value="Genomic_DNA"/>
</dbReference>
<evidence type="ECO:0000313" key="2">
    <source>
        <dbReference type="EMBL" id="MFD2697052.1"/>
    </source>
</evidence>
<comment type="caution">
    <text evidence="2">The sequence shown here is derived from an EMBL/GenBank/DDBJ whole genome shotgun (WGS) entry which is preliminary data.</text>
</comment>
<gene>
    <name evidence="2" type="ORF">ACFSQ0_03535</name>
</gene>
<feature type="signal peptide" evidence="1">
    <location>
        <begin position="1"/>
        <end position="24"/>
    </location>
</feature>
<sequence length="117" mass="13389">MKSIISLLLIGFLAFNMQAQQVLASEVTPQIEQQVEKEVQILKNKLALTGKQESLITLKLKNFGVREQEIIKSSISLEEKKKAILALKQNEVLEMRNILTDAQYNQYVSMILEKNKK</sequence>
<keyword evidence="3" id="KW-1185">Reference proteome</keyword>
<reference evidence="3" key="1">
    <citation type="journal article" date="2019" name="Int. J. Syst. Evol. Microbiol.">
        <title>The Global Catalogue of Microorganisms (GCM) 10K type strain sequencing project: providing services to taxonomists for standard genome sequencing and annotation.</title>
        <authorList>
            <consortium name="The Broad Institute Genomics Platform"/>
            <consortium name="The Broad Institute Genome Sequencing Center for Infectious Disease"/>
            <person name="Wu L."/>
            <person name="Ma J."/>
        </authorList>
    </citation>
    <scope>NUCLEOTIDE SEQUENCE [LARGE SCALE GENOMIC DNA]</scope>
    <source>
        <strain evidence="3">KCTC 42255</strain>
    </source>
</reference>
<dbReference type="RefSeq" id="WP_379044202.1">
    <property type="nucleotide sequence ID" value="NZ_JBHULZ010000023.1"/>
</dbReference>
<protein>
    <recommendedName>
        <fullName evidence="4">Periplasmic heavy metal sensor</fullName>
    </recommendedName>
</protein>
<evidence type="ECO:0008006" key="4">
    <source>
        <dbReference type="Google" id="ProtNLM"/>
    </source>
</evidence>
<name>A0ABW5SD08_9FLAO</name>
<accession>A0ABW5SD08</accession>